<dbReference type="InterPro" id="IPR010795">
    <property type="entry name" value="Prenylcys_lyase"/>
</dbReference>
<dbReference type="PIRSF" id="PIRSF036292">
    <property type="entry name" value="Prenylcysteine_oxidase"/>
    <property type="match status" value="1"/>
</dbReference>
<keyword evidence="8" id="KW-0812">Transmembrane</keyword>
<dbReference type="GO" id="GO:0001735">
    <property type="term" value="F:prenylcysteine oxidase activity"/>
    <property type="evidence" value="ECO:0000318"/>
    <property type="project" value="GO_Central"/>
</dbReference>
<dbReference type="AlphaFoldDB" id="A0A0K9P9F6"/>
<keyword evidence="8" id="KW-0472">Membrane</keyword>
<dbReference type="GO" id="GO:0030327">
    <property type="term" value="P:prenylated protein catabolic process"/>
    <property type="evidence" value="ECO:0000318"/>
    <property type="project" value="GO_Central"/>
</dbReference>
<accession>A0A0K9P9F6</accession>
<dbReference type="PANTHER" id="PTHR15944">
    <property type="entry name" value="FARNESYLCYSTEINE LYASE"/>
    <property type="match status" value="1"/>
</dbReference>
<evidence type="ECO:0000256" key="1">
    <source>
        <dbReference type="ARBA" id="ARBA00001974"/>
    </source>
</evidence>
<dbReference type="Proteomes" id="UP000036987">
    <property type="component" value="Unassembled WGS sequence"/>
</dbReference>
<keyword evidence="6" id="KW-0560">Oxidoreductase</keyword>
<evidence type="ECO:0000313" key="11">
    <source>
        <dbReference type="Proteomes" id="UP000036987"/>
    </source>
</evidence>
<evidence type="ECO:0000259" key="9">
    <source>
        <dbReference type="Pfam" id="PF07156"/>
    </source>
</evidence>
<keyword evidence="11" id="KW-1185">Reference proteome</keyword>
<evidence type="ECO:0000256" key="4">
    <source>
        <dbReference type="ARBA" id="ARBA00022729"/>
    </source>
</evidence>
<gene>
    <name evidence="10" type="ORF">ZOSMA_345G00130</name>
</gene>
<keyword evidence="4" id="KW-0732">Signal</keyword>
<keyword evidence="3" id="KW-0285">Flavoprotein</keyword>
<dbReference type="InterPro" id="IPR017046">
    <property type="entry name" value="Prenylcysteine_Oxase1"/>
</dbReference>
<dbReference type="GO" id="GO:0030328">
    <property type="term" value="P:prenylcysteine catabolic process"/>
    <property type="evidence" value="ECO:0007669"/>
    <property type="project" value="InterPro"/>
</dbReference>
<evidence type="ECO:0000256" key="8">
    <source>
        <dbReference type="SAM" id="Phobius"/>
    </source>
</evidence>
<reference evidence="11" key="1">
    <citation type="journal article" date="2016" name="Nature">
        <title>The genome of the seagrass Zostera marina reveals angiosperm adaptation to the sea.</title>
        <authorList>
            <person name="Olsen J.L."/>
            <person name="Rouze P."/>
            <person name="Verhelst B."/>
            <person name="Lin Y.-C."/>
            <person name="Bayer T."/>
            <person name="Collen J."/>
            <person name="Dattolo E."/>
            <person name="De Paoli E."/>
            <person name="Dittami S."/>
            <person name="Maumus F."/>
            <person name="Michel G."/>
            <person name="Kersting A."/>
            <person name="Lauritano C."/>
            <person name="Lohaus R."/>
            <person name="Toepel M."/>
            <person name="Tonon T."/>
            <person name="Vanneste K."/>
            <person name="Amirebrahimi M."/>
            <person name="Brakel J."/>
            <person name="Bostroem C."/>
            <person name="Chovatia M."/>
            <person name="Grimwood J."/>
            <person name="Jenkins J.W."/>
            <person name="Jueterbock A."/>
            <person name="Mraz A."/>
            <person name="Stam W.T."/>
            <person name="Tice H."/>
            <person name="Bornberg-Bauer E."/>
            <person name="Green P.J."/>
            <person name="Pearson G.A."/>
            <person name="Procaccini G."/>
            <person name="Duarte C.M."/>
            <person name="Schmutz J."/>
            <person name="Reusch T.B.H."/>
            <person name="Van de Peer Y."/>
        </authorList>
    </citation>
    <scope>NUCLEOTIDE SEQUENCE [LARGE SCALE GENOMIC DNA]</scope>
    <source>
        <strain evidence="11">cv. Finnish</strain>
    </source>
</reference>
<keyword evidence="8" id="KW-1133">Transmembrane helix</keyword>
<dbReference type="Gene3D" id="3.50.50.60">
    <property type="entry name" value="FAD/NAD(P)-binding domain"/>
    <property type="match status" value="1"/>
</dbReference>
<evidence type="ECO:0000256" key="2">
    <source>
        <dbReference type="ARBA" id="ARBA00009967"/>
    </source>
</evidence>
<evidence type="ECO:0000313" key="10">
    <source>
        <dbReference type="EMBL" id="KMZ64897.1"/>
    </source>
</evidence>
<dbReference type="STRING" id="29655.A0A0K9P9F6"/>
<dbReference type="EMBL" id="LFYR01001090">
    <property type="protein sequence ID" value="KMZ64897.1"/>
    <property type="molecule type" value="Genomic_DNA"/>
</dbReference>
<evidence type="ECO:0000256" key="6">
    <source>
        <dbReference type="ARBA" id="ARBA00023002"/>
    </source>
</evidence>
<dbReference type="PANTHER" id="PTHR15944:SF0">
    <property type="entry name" value="PRENYLCYSTEINE LYASE DOMAIN-CONTAINING PROTEIN"/>
    <property type="match status" value="1"/>
</dbReference>
<evidence type="ECO:0000256" key="3">
    <source>
        <dbReference type="ARBA" id="ARBA00022630"/>
    </source>
</evidence>
<feature type="transmembrane region" description="Helical" evidence="8">
    <location>
        <begin position="20"/>
        <end position="39"/>
    </location>
</feature>
<comment type="similarity">
    <text evidence="2">Belongs to the prenylcysteine oxidase family.</text>
</comment>
<sequence length="566" mass="63493">MFYFWTDIKFIHYPQLHYSFLFFSTCFRVVLPTCYRVVLPTCSLNNRCSVLIPAASRQSISNLISQLEGFRRGRFITTNKMKSAFILRLLTILSLLSISIATQVCVIGSGIAGASLSHFLSQYSSGEINDIVVFERSGVVGGRMATVTIGEDIFEAGATVIHPKNVLSAKFVELLGLQRRPQEDPDLSSWVGIWDGHQFVFQTLPPTSGSSVSKFILSVLNNLRLLWRYGISLFRMNRLVKNTVEKFMLYYTKLDSRPVFGNVEDMLKWSGLYDMTQRTLRDELVDANLSELLVSELITVITRINYGQDVNISGLAGTVSLAGSDEGLWSVDGGNWQIAAGLIKHSNATLHLNEEVTDISYTGDYYELQTTEGNNYNCKVTVIATPLDELNISFTPPISIPSRKLQHTHATFVRGILNPAYFGLELVSKVPGTIGTLEKSDIPFSSISILKKYSEDDMTYKVFSRAAMGDDLLDKIFRLRKETIKINWAAYPHYEAPEIFAPFKLNEKHLYYVNSFENAASTIEVSAVAAENVARLILSRLKVVSENVSNLKTVYDQEDTSQRTDL</sequence>
<evidence type="ECO:0000256" key="5">
    <source>
        <dbReference type="ARBA" id="ARBA00022827"/>
    </source>
</evidence>
<dbReference type="InterPro" id="IPR036188">
    <property type="entry name" value="FAD/NAD-bd_sf"/>
</dbReference>
<dbReference type="OMA" id="SIGIWDG"/>
<dbReference type="OrthoDB" id="437369at2759"/>
<proteinExistence type="inferred from homology"/>
<name>A0A0K9P9F6_ZOSMR</name>
<dbReference type="SUPFAM" id="SSF51905">
    <property type="entry name" value="FAD/NAD(P)-binding domain"/>
    <property type="match status" value="1"/>
</dbReference>
<dbReference type="FunFam" id="3.50.50.60:FF:000430">
    <property type="entry name" value="Farnesylcysteine lyase"/>
    <property type="match status" value="1"/>
</dbReference>
<comment type="caution">
    <text evidence="10">The sequence shown here is derived from an EMBL/GenBank/DDBJ whole genome shotgun (WGS) entry which is preliminary data.</text>
</comment>
<keyword evidence="5" id="KW-0274">FAD</keyword>
<organism evidence="10 11">
    <name type="scientific">Zostera marina</name>
    <name type="common">Eelgrass</name>
    <dbReference type="NCBI Taxonomy" id="29655"/>
    <lineage>
        <taxon>Eukaryota</taxon>
        <taxon>Viridiplantae</taxon>
        <taxon>Streptophyta</taxon>
        <taxon>Embryophyta</taxon>
        <taxon>Tracheophyta</taxon>
        <taxon>Spermatophyta</taxon>
        <taxon>Magnoliopsida</taxon>
        <taxon>Liliopsida</taxon>
        <taxon>Zosteraceae</taxon>
        <taxon>Zostera</taxon>
    </lineage>
</organism>
<protein>
    <submittedName>
        <fullName evidence="10">Prenylcysteine oxidase 1</fullName>
    </submittedName>
</protein>
<dbReference type="Pfam" id="PF07156">
    <property type="entry name" value="Prenylcys_lyase"/>
    <property type="match status" value="1"/>
</dbReference>
<evidence type="ECO:0000256" key="7">
    <source>
        <dbReference type="ARBA" id="ARBA00023180"/>
    </source>
</evidence>
<dbReference type="Pfam" id="PF13450">
    <property type="entry name" value="NAD_binding_8"/>
    <property type="match status" value="1"/>
</dbReference>
<comment type="cofactor">
    <cofactor evidence="1">
        <name>FAD</name>
        <dbReference type="ChEBI" id="CHEBI:57692"/>
    </cofactor>
</comment>
<keyword evidence="7" id="KW-0325">Glycoprotein</keyword>
<feature type="domain" description="Prenylcysteine lyase" evidence="9">
    <location>
        <begin position="217"/>
        <end position="547"/>
    </location>
</feature>
<feature type="transmembrane region" description="Helical" evidence="8">
    <location>
        <begin position="85"/>
        <end position="112"/>
    </location>
</feature>